<proteinExistence type="predicted"/>
<dbReference type="KEGG" id="vg:30309254"/>
<dbReference type="Gene3D" id="3.40.1440.10">
    <property type="entry name" value="GIY-YIG endonuclease"/>
    <property type="match status" value="1"/>
</dbReference>
<evidence type="ECO:0000313" key="2">
    <source>
        <dbReference type="EMBL" id="AOV61876.1"/>
    </source>
</evidence>
<keyword evidence="3" id="KW-1185">Reference proteome</keyword>
<dbReference type="OrthoDB" id="10950at10239"/>
<accession>A0A1D8KTA6</accession>
<reference evidence="2 3" key="1">
    <citation type="journal article" date="2016" name="Virology">
        <title>The genomic content and context of auxiliary metabolic genes in marine cyanomyoviruses.</title>
        <authorList>
            <person name="Crummett L.T."/>
            <person name="Puxty R.J."/>
            <person name="Weihe C."/>
            <person name="Marston M.F."/>
            <person name="Martiny J.B."/>
        </authorList>
    </citation>
    <scope>NUCLEOTIDE SEQUENCE [LARGE SCALE GENOMIC DNA]</scope>
    <source>
        <strain evidence="2">0810PA29</strain>
    </source>
</reference>
<dbReference type="Proteomes" id="UP000202081">
    <property type="component" value="Segment"/>
</dbReference>
<dbReference type="EMBL" id="KU686211">
    <property type="protein sequence ID" value="AOV61876.1"/>
    <property type="molecule type" value="Genomic_DNA"/>
</dbReference>
<organism evidence="2 3">
    <name type="scientific">Synechococcus phage S-WAM2</name>
    <dbReference type="NCBI Taxonomy" id="1815522"/>
    <lineage>
        <taxon>Viruses</taxon>
        <taxon>Duplodnaviria</taxon>
        <taxon>Heunggongvirae</taxon>
        <taxon>Uroviricota</taxon>
        <taxon>Caudoviricetes</taxon>
        <taxon>Pantevenvirales</taxon>
        <taxon>Kyanoviridae</taxon>
        <taxon>Cymopoleiavirus</taxon>
        <taxon>Cymopoleiavirus swam2</taxon>
    </lineage>
</organism>
<dbReference type="Pfam" id="PF19835">
    <property type="entry name" value="SegE_GIY-YIG"/>
    <property type="match status" value="1"/>
</dbReference>
<dbReference type="InterPro" id="IPR035901">
    <property type="entry name" value="GIY-YIG_endonuc_sf"/>
</dbReference>
<dbReference type="GeneID" id="30309254"/>
<protein>
    <submittedName>
        <fullName evidence="2">GIY-YIG_SF superfamily protein</fullName>
    </submittedName>
</protein>
<name>A0A1D8KTA6_9CAUD</name>
<dbReference type="RefSeq" id="YP_009324344.1">
    <property type="nucleotide sequence ID" value="NC_031935.1"/>
</dbReference>
<dbReference type="InterPro" id="IPR045566">
    <property type="entry name" value="SegE-like_GIY-YIG"/>
</dbReference>
<feature type="domain" description="Putative endonuclease SegE-like GIY-YIG" evidence="1">
    <location>
        <begin position="11"/>
        <end position="138"/>
    </location>
</feature>
<evidence type="ECO:0000259" key="1">
    <source>
        <dbReference type="Pfam" id="PF19835"/>
    </source>
</evidence>
<gene>
    <name evidence="2" type="ORF">P29B0810_181</name>
</gene>
<sequence>MAKDKEYQSPWIYRGTPFDGSLIGDNYGFVYKITCSTTNRSYIGRKYFWQKRKPRNTGATTKRRRVTSESNWRNYFGSSDELKADVAKYGRDAFTREILSLHETPGRVNYEETRQLFLHDVLTESLTDGTPAFYNSNILGRYYRKDYFEPCEGSNP</sequence>
<evidence type="ECO:0000313" key="3">
    <source>
        <dbReference type="Proteomes" id="UP000202081"/>
    </source>
</evidence>